<dbReference type="InterPro" id="IPR050585">
    <property type="entry name" value="Xaa-Pro_dipeptidyl-ppase/CocE"/>
</dbReference>
<keyword evidence="1 3" id="KW-0378">Hydrolase</keyword>
<name>A0A6I6L8M2_9SPHN</name>
<evidence type="ECO:0000313" key="4">
    <source>
        <dbReference type="Proteomes" id="UP000428803"/>
    </source>
</evidence>
<dbReference type="InterPro" id="IPR013736">
    <property type="entry name" value="Xaa-Pro_dipept_C"/>
</dbReference>
<dbReference type="InterPro" id="IPR008979">
    <property type="entry name" value="Galactose-bd-like_sf"/>
</dbReference>
<protein>
    <submittedName>
        <fullName evidence="3">CocE/NonD family hydrolase</fullName>
    </submittedName>
</protein>
<organism evidence="3 4">
    <name type="scientific">Sphingorhabdus lacus</name>
    <dbReference type="NCBI Taxonomy" id="392610"/>
    <lineage>
        <taxon>Bacteria</taxon>
        <taxon>Pseudomonadati</taxon>
        <taxon>Pseudomonadota</taxon>
        <taxon>Alphaproteobacteria</taxon>
        <taxon>Sphingomonadales</taxon>
        <taxon>Sphingomonadaceae</taxon>
        <taxon>Sphingorhabdus</taxon>
    </lineage>
</organism>
<gene>
    <name evidence="3" type="ORF">EUU25_08640</name>
</gene>
<dbReference type="AlphaFoldDB" id="A0A6I6L8M2"/>
<dbReference type="SUPFAM" id="SSF53474">
    <property type="entry name" value="alpha/beta-Hydrolases"/>
    <property type="match status" value="1"/>
</dbReference>
<dbReference type="InterPro" id="IPR000383">
    <property type="entry name" value="Xaa-Pro-like_dom"/>
</dbReference>
<dbReference type="Gene3D" id="1.10.3020.10">
    <property type="entry name" value="alpha-amino acid ester hydrolase ( Helical cap domain)"/>
    <property type="match status" value="1"/>
</dbReference>
<keyword evidence="4" id="KW-1185">Reference proteome</keyword>
<feature type="domain" description="Xaa-Pro dipeptidyl-peptidase C-terminal" evidence="2">
    <location>
        <begin position="354"/>
        <end position="611"/>
    </location>
</feature>
<dbReference type="EMBL" id="CP035733">
    <property type="protein sequence ID" value="QGY80681.1"/>
    <property type="molecule type" value="Genomic_DNA"/>
</dbReference>
<dbReference type="SMART" id="SM00939">
    <property type="entry name" value="PepX_C"/>
    <property type="match status" value="1"/>
</dbReference>
<dbReference type="PANTHER" id="PTHR43056:SF10">
    <property type="entry name" value="COCE_NOND FAMILY, PUTATIVE (AFU_ORTHOLOGUE AFUA_7G00600)-RELATED"/>
    <property type="match status" value="1"/>
</dbReference>
<dbReference type="GO" id="GO:0008239">
    <property type="term" value="F:dipeptidyl-peptidase activity"/>
    <property type="evidence" value="ECO:0007669"/>
    <property type="project" value="InterPro"/>
</dbReference>
<dbReference type="Proteomes" id="UP000428803">
    <property type="component" value="Chromosome"/>
</dbReference>
<dbReference type="Gene3D" id="2.60.120.260">
    <property type="entry name" value="Galactose-binding domain-like"/>
    <property type="match status" value="1"/>
</dbReference>
<dbReference type="Gene3D" id="3.40.50.1820">
    <property type="entry name" value="alpha/beta hydrolase"/>
    <property type="match status" value="1"/>
</dbReference>
<dbReference type="PANTHER" id="PTHR43056">
    <property type="entry name" value="PEPTIDASE S9 PROLYL OLIGOPEPTIDASE"/>
    <property type="match status" value="1"/>
</dbReference>
<evidence type="ECO:0000259" key="2">
    <source>
        <dbReference type="SMART" id="SM00939"/>
    </source>
</evidence>
<dbReference type="InterPro" id="IPR029058">
    <property type="entry name" value="AB_hydrolase_fold"/>
</dbReference>
<dbReference type="SUPFAM" id="SSF49785">
    <property type="entry name" value="Galactose-binding domain-like"/>
    <property type="match status" value="1"/>
</dbReference>
<evidence type="ECO:0000313" key="3">
    <source>
        <dbReference type="EMBL" id="QGY80681.1"/>
    </source>
</evidence>
<evidence type="ECO:0000256" key="1">
    <source>
        <dbReference type="ARBA" id="ARBA00022801"/>
    </source>
</evidence>
<proteinExistence type="predicted"/>
<accession>A0A6I6L8M2</accession>
<dbReference type="KEGG" id="slaa:EUU25_08640"/>
<dbReference type="Pfam" id="PF02129">
    <property type="entry name" value="Peptidase_S15"/>
    <property type="match status" value="1"/>
</dbReference>
<dbReference type="NCBIfam" id="TIGR00976">
    <property type="entry name" value="CocE_NonD"/>
    <property type="match status" value="1"/>
</dbReference>
<sequence length="734" mass="81509">MSASRAIFNSVSSQLCRDGALIEARHSEEGMDMSGLRRSRREFIATVGAFSAIGGWYRPAWADTDVWVPPAERKIRVIENTWIEMPDGVKLAARIILPEDAETKPVGAILDYHGYTKRRGPRRGDDRTAAWLVPRGFALVRVDVRGTGESGGIIVNEYDLPEQTDAGPVIRWISQQPWCNGNVGMRGISYSAITAYQAAAKAIPELKAIIAAMGTENGYTDDVHTLGGCILNEKVIWGTLWKRVMTNPPDPAIVGDRWQEMWLERLEAQIPLVSEWMRHQLVDEYWRNRILTDYSKVQCAVYAVGGLEDSYINTVPRVLERLSSPRKGIIGPWGHQWPQGGDPGPKIDWAVEETRWWDHWLNGHDNGIMNEPMLRSYVAEATTAQSYPGNIPGRWVADETWPPARSQAANYVLSADGSLSRRQMRRDKRDVPGDVTIGTGIPLLSPMDMASQAPSEQSVDDDRSLIFETAPLAQDIDIVGQPMLQLRFVSDKAVAKISARLNEVTPDGRSWLLTYGVRNLAHNADHTAFLPIAPGVEHAQVLVLNHTSRRVKKGSRIRLSVSQNQWPIVWPTPEAVNLQVVTGISKLDLPIRPARSSEAKMPIPTLPQAAGRPVQGESVVERPTRINGSPGNRQAVFTASQPLELELLEPIGMRIGDSLSIDATVNDGDVNSYRIAFSSEGGSEREGWKAVARVETTMTSTPREFIVEEGIEATLNGEKLFARRWFNRVPRNGN</sequence>
<dbReference type="InterPro" id="IPR005674">
    <property type="entry name" value="CocE/Ser_esterase"/>
</dbReference>
<dbReference type="Pfam" id="PF08530">
    <property type="entry name" value="PepX_C"/>
    <property type="match status" value="1"/>
</dbReference>
<reference evidence="4" key="1">
    <citation type="submission" date="2019-01" db="EMBL/GenBank/DDBJ databases">
        <title>Sphingorhabdus lacus sp.nov., isolated from an oligotrophic freshwater lake.</title>
        <authorList>
            <person name="Park M."/>
        </authorList>
    </citation>
    <scope>NUCLEOTIDE SEQUENCE [LARGE SCALE GENOMIC DNA]</scope>
    <source>
        <strain evidence="4">IMCC1753</strain>
    </source>
</reference>